<dbReference type="InterPro" id="IPR039445">
    <property type="entry name" value="DauR-like_HTH"/>
</dbReference>
<sequence length="217" mass="24572">MKRVQEEFAFFESLMKGLTAIFGTNCEVVLHDLTESYESTVVMIENGHVTDRRVGDCGSNLGLEVLRGTVRNGDKYGYFTNTRDGRVLRSSSVYVRDDEGKVIGCLCINFDVSNLMVADKTIRSLISSGEGEKEEEFFVNDVNQLLDALLQKAMEEVGKPVSYMTRDDRIRVVKYLDQKGAFLITKSGNRICQFLDISKFTLYSYLDEIHSEIQPSK</sequence>
<protein>
    <submittedName>
        <fullName evidence="3">Putative transcriptional regulator YheO</fullName>
    </submittedName>
</protein>
<evidence type="ECO:0000259" key="1">
    <source>
        <dbReference type="Pfam" id="PF08348"/>
    </source>
</evidence>
<organism evidence="3 4">
    <name type="scientific">Aminivibrio pyruvatiphilus</name>
    <dbReference type="NCBI Taxonomy" id="1005740"/>
    <lineage>
        <taxon>Bacteria</taxon>
        <taxon>Thermotogati</taxon>
        <taxon>Synergistota</taxon>
        <taxon>Synergistia</taxon>
        <taxon>Synergistales</taxon>
        <taxon>Aminobacteriaceae</taxon>
        <taxon>Aminivibrio</taxon>
    </lineage>
</organism>
<dbReference type="PANTHER" id="PTHR35568">
    <property type="entry name" value="TRANSCRIPTIONAL REGULATOR DAUR"/>
    <property type="match status" value="1"/>
</dbReference>
<dbReference type="RefSeq" id="WP_133957265.1">
    <property type="nucleotide sequence ID" value="NZ_SORI01000006.1"/>
</dbReference>
<dbReference type="EMBL" id="SORI01000006">
    <property type="protein sequence ID" value="TDY61215.1"/>
    <property type="molecule type" value="Genomic_DNA"/>
</dbReference>
<dbReference type="Pfam" id="PF13309">
    <property type="entry name" value="HTH_22"/>
    <property type="match status" value="1"/>
</dbReference>
<evidence type="ECO:0000313" key="3">
    <source>
        <dbReference type="EMBL" id="TDY61215.1"/>
    </source>
</evidence>
<evidence type="ECO:0000259" key="2">
    <source>
        <dbReference type="Pfam" id="PF13309"/>
    </source>
</evidence>
<dbReference type="PANTHER" id="PTHR35568:SF1">
    <property type="entry name" value="TRANSCRIPTIONAL REGULATOR DAUR"/>
    <property type="match status" value="1"/>
</dbReference>
<name>A0A4R8MBH1_9BACT</name>
<dbReference type="AlphaFoldDB" id="A0A4R8MBH1"/>
<feature type="domain" description="YheO-like" evidence="1">
    <location>
        <begin position="10"/>
        <end position="119"/>
    </location>
</feature>
<reference evidence="3 4" key="1">
    <citation type="submission" date="2019-03" db="EMBL/GenBank/DDBJ databases">
        <title>Genomic Encyclopedia of Type Strains, Phase IV (KMG-IV): sequencing the most valuable type-strain genomes for metagenomic binning, comparative biology and taxonomic classification.</title>
        <authorList>
            <person name="Goeker M."/>
        </authorList>
    </citation>
    <scope>NUCLEOTIDE SEQUENCE [LARGE SCALE GENOMIC DNA]</scope>
    <source>
        <strain evidence="3 4">DSM 25964</strain>
    </source>
</reference>
<accession>A0A4R8MBH1</accession>
<evidence type="ECO:0000313" key="4">
    <source>
        <dbReference type="Proteomes" id="UP000295066"/>
    </source>
</evidence>
<comment type="caution">
    <text evidence="3">The sequence shown here is derived from an EMBL/GenBank/DDBJ whole genome shotgun (WGS) entry which is preliminary data.</text>
</comment>
<proteinExistence type="predicted"/>
<keyword evidence="4" id="KW-1185">Reference proteome</keyword>
<dbReference type="OrthoDB" id="9796595at2"/>
<dbReference type="Proteomes" id="UP000295066">
    <property type="component" value="Unassembled WGS sequence"/>
</dbReference>
<gene>
    <name evidence="3" type="ORF">C8D99_10670</name>
</gene>
<feature type="domain" description="Transcriptional regulator DauR-like HTH" evidence="2">
    <location>
        <begin position="146"/>
        <end position="207"/>
    </location>
</feature>
<dbReference type="InterPro" id="IPR013559">
    <property type="entry name" value="YheO"/>
</dbReference>
<dbReference type="InterPro" id="IPR039446">
    <property type="entry name" value="DauR-like"/>
</dbReference>
<dbReference type="Pfam" id="PF08348">
    <property type="entry name" value="PAS_6"/>
    <property type="match status" value="1"/>
</dbReference>